<dbReference type="CDD" id="cd02537">
    <property type="entry name" value="GT8_Glycogenin"/>
    <property type="match status" value="1"/>
</dbReference>
<protein>
    <recommendedName>
        <fullName evidence="4">Hexosyltransferase</fullName>
        <ecNumber evidence="4">2.4.1.-</ecNumber>
    </recommendedName>
</protein>
<evidence type="ECO:0000256" key="5">
    <source>
        <dbReference type="SAM" id="Phobius"/>
    </source>
</evidence>
<dbReference type="Pfam" id="PF01501">
    <property type="entry name" value="Glyco_transf_8"/>
    <property type="match status" value="1"/>
</dbReference>
<dbReference type="PANTHER" id="PTHR11183">
    <property type="entry name" value="GLYCOGENIN SUBFAMILY MEMBER"/>
    <property type="match status" value="1"/>
</dbReference>
<keyword evidence="6" id="KW-0732">Signal</keyword>
<name>A0A8S9JPB3_BRACR</name>
<dbReference type="InterPro" id="IPR029044">
    <property type="entry name" value="Nucleotide-diphossugar_trans"/>
</dbReference>
<sequence>MAKLNPSFWVISITLLSIQFKGSLGSISTNEAYVTLLYGDEFLLGVRVLGKSIRDTGSHKDMVVLVSDGVSDYSKKLLMADGWKVEKISLLANPNQVHPKRFWGVYTKLKIFNMTAYKKVVYLDADTIVVKNIEDLFKCSKFCANLKHSERLNSGVMVVEPSAALFDDMVKQVKTLSSYTGGDQGFLNSYYPDFPNARVFDPSLSPEAVKARPVPKMERLSTLYNADVGLYMLANKGRDFLSSLCRNSVCNQIRHLYYKLRSNGTLGYSGVSTLSTMNSNYQLHTGAHSKVPQYLGAVSVVVCFMAVLTSIGVSFMIVPRQIMPWTGLILIYEWTFTIFFLLYGGFLLLVYQYGKKVAVQTGSPSLQTESSLDNSGKGHQRADASCDFTALYYGLGMVFLAFAAISLPYMLGVTALFLRLGLMIAVAMVLVSFMTYASERLAVRWFLKGLEDRDTTRTKSICFLC</sequence>
<organism evidence="7">
    <name type="scientific">Brassica cretica</name>
    <name type="common">Mustard</name>
    <dbReference type="NCBI Taxonomy" id="69181"/>
    <lineage>
        <taxon>Eukaryota</taxon>
        <taxon>Viridiplantae</taxon>
        <taxon>Streptophyta</taxon>
        <taxon>Embryophyta</taxon>
        <taxon>Tracheophyta</taxon>
        <taxon>Spermatophyta</taxon>
        <taxon>Magnoliopsida</taxon>
        <taxon>eudicotyledons</taxon>
        <taxon>Gunneridae</taxon>
        <taxon>Pentapetalae</taxon>
        <taxon>rosids</taxon>
        <taxon>malvids</taxon>
        <taxon>Brassicales</taxon>
        <taxon>Brassicaceae</taxon>
        <taxon>Brassiceae</taxon>
        <taxon>Brassica</taxon>
    </lineage>
</organism>
<feature type="transmembrane region" description="Helical" evidence="5">
    <location>
        <begin position="390"/>
        <end position="410"/>
    </location>
</feature>
<dbReference type="EC" id="2.4.1.-" evidence="4"/>
<keyword evidence="2" id="KW-0808">Transferase</keyword>
<keyword evidence="5" id="KW-0472">Membrane</keyword>
<gene>
    <name evidence="7" type="ORF">F2Q70_00037743</name>
</gene>
<proteinExistence type="inferred from homology"/>
<dbReference type="Gene3D" id="3.90.550.10">
    <property type="entry name" value="Spore Coat Polysaccharide Biosynthesis Protein SpsA, Chain A"/>
    <property type="match status" value="1"/>
</dbReference>
<evidence type="ECO:0000256" key="1">
    <source>
        <dbReference type="ARBA" id="ARBA00022676"/>
    </source>
</evidence>
<evidence type="ECO:0000256" key="3">
    <source>
        <dbReference type="ARBA" id="ARBA00023211"/>
    </source>
</evidence>
<dbReference type="InterPro" id="IPR002495">
    <property type="entry name" value="Glyco_trans_8"/>
</dbReference>
<comment type="caution">
    <text evidence="7">The sequence shown here is derived from an EMBL/GenBank/DDBJ whole genome shotgun (WGS) entry which is preliminary data.</text>
</comment>
<comment type="similarity">
    <text evidence="4">Belongs to the glycosyltransferase 8 family.</text>
</comment>
<keyword evidence="5" id="KW-1133">Transmembrane helix</keyword>
<feature type="chain" id="PRO_5035896069" description="Hexosyltransferase" evidence="6">
    <location>
        <begin position="26"/>
        <end position="465"/>
    </location>
</feature>
<dbReference type="InterPro" id="IPR050587">
    <property type="entry name" value="GNT1/Glycosyltrans_8"/>
</dbReference>
<evidence type="ECO:0000313" key="7">
    <source>
        <dbReference type="EMBL" id="KAF2584370.1"/>
    </source>
</evidence>
<feature type="transmembrane region" description="Helical" evidence="5">
    <location>
        <begin position="294"/>
        <end position="317"/>
    </location>
</feature>
<feature type="transmembrane region" description="Helical" evidence="5">
    <location>
        <begin position="416"/>
        <end position="437"/>
    </location>
</feature>
<keyword evidence="1" id="KW-0328">Glycosyltransferase</keyword>
<keyword evidence="3" id="KW-0464">Manganese</keyword>
<dbReference type="AlphaFoldDB" id="A0A8S9JPB3"/>
<feature type="transmembrane region" description="Helical" evidence="5">
    <location>
        <begin position="329"/>
        <end position="351"/>
    </location>
</feature>
<dbReference type="EMBL" id="QGKY02000246">
    <property type="protein sequence ID" value="KAF2584370.1"/>
    <property type="molecule type" value="Genomic_DNA"/>
</dbReference>
<feature type="signal peptide" evidence="6">
    <location>
        <begin position="1"/>
        <end position="25"/>
    </location>
</feature>
<evidence type="ECO:0000256" key="2">
    <source>
        <dbReference type="ARBA" id="ARBA00022679"/>
    </source>
</evidence>
<dbReference type="SUPFAM" id="SSF53448">
    <property type="entry name" value="Nucleotide-diphospho-sugar transferases"/>
    <property type="match status" value="1"/>
</dbReference>
<reference evidence="7" key="1">
    <citation type="submission" date="2019-12" db="EMBL/GenBank/DDBJ databases">
        <title>Genome sequencing and annotation of Brassica cretica.</title>
        <authorList>
            <person name="Studholme D.J."/>
            <person name="Sarris P.F."/>
        </authorList>
    </citation>
    <scope>NUCLEOTIDE SEQUENCE</scope>
    <source>
        <strain evidence="7">PFS-102/07</strain>
        <tissue evidence="7">Leaf</tissue>
    </source>
</reference>
<evidence type="ECO:0000256" key="4">
    <source>
        <dbReference type="RuleBase" id="RU362027"/>
    </source>
</evidence>
<evidence type="ECO:0000256" key="6">
    <source>
        <dbReference type="SAM" id="SignalP"/>
    </source>
</evidence>
<keyword evidence="5" id="KW-0812">Transmembrane</keyword>
<accession>A0A8S9JPB3</accession>
<dbReference type="GO" id="GO:0016757">
    <property type="term" value="F:glycosyltransferase activity"/>
    <property type="evidence" value="ECO:0007669"/>
    <property type="project" value="UniProtKB-KW"/>
</dbReference>